<dbReference type="InterPro" id="IPR047765">
    <property type="entry name" value="GHMP_GYDIA-like"/>
</dbReference>
<dbReference type="RefSeq" id="WP_125031092.1">
    <property type="nucleotide sequence ID" value="NZ_JAPXVP010000010.1"/>
</dbReference>
<gene>
    <name evidence="1" type="ORF">DWB61_11790</name>
</gene>
<name>A0A425XZJ0_9BACT</name>
<dbReference type="GO" id="GO:0016301">
    <property type="term" value="F:kinase activity"/>
    <property type="evidence" value="ECO:0007669"/>
    <property type="project" value="UniProtKB-KW"/>
</dbReference>
<dbReference type="Gene3D" id="3.30.230.10">
    <property type="match status" value="1"/>
</dbReference>
<accession>A0A425XZJ0</accession>
<evidence type="ECO:0000313" key="1">
    <source>
        <dbReference type="EMBL" id="RRG20690.1"/>
    </source>
</evidence>
<dbReference type="AlphaFoldDB" id="A0A425XZJ0"/>
<reference evidence="1 2" key="1">
    <citation type="submission" date="2018-07" db="EMBL/GenBank/DDBJ databases">
        <title>Draft genome sequence of Ancylomarina sp. M1P.</title>
        <authorList>
            <person name="Yadav S."/>
            <person name="Villanueva L."/>
            <person name="Damste J.S.S."/>
        </authorList>
    </citation>
    <scope>NUCLEOTIDE SEQUENCE [LARGE SCALE GENOMIC DNA]</scope>
    <source>
        <strain evidence="1 2">M1P</strain>
    </source>
</reference>
<dbReference type="OrthoDB" id="5288719at2"/>
<dbReference type="NCBIfam" id="NF040656">
    <property type="entry name" value="GHMP_GYDIA"/>
    <property type="match status" value="1"/>
</dbReference>
<comment type="caution">
    <text evidence="1">The sequence shown here is derived from an EMBL/GenBank/DDBJ whole genome shotgun (WGS) entry which is preliminary data.</text>
</comment>
<sequence>MDQAQFFYSNGKLLITAEYLVLKGALSLAVPTQHGQSLSVYPKTNEGLIWQAFENDEQWLKFHLNKDDLLNPTEDFSPEKTFIAQLLKQALALNPNFLNASAYRIETHLNFNRNWGLGTSSTLINNVAQWAQVDAFDLLARVSKGSGYDVACAQNDTPILFQRLKNKIWTEACIFSPEFKDQIYFLYLGKKQKTENEVRRFLTQKKDYNLEIQEISSLSLHLLDAELAVDFDKIIEEHEAITSNILGIPSIKKLAFPDFEGSIKSLGAWGGDFVMVRSDWDKKTLTNYFRLKGLNTLIPWDNMVLEDEGDL</sequence>
<dbReference type="InterPro" id="IPR014721">
    <property type="entry name" value="Ribsml_uS5_D2-typ_fold_subgr"/>
</dbReference>
<keyword evidence="2" id="KW-1185">Reference proteome</keyword>
<keyword evidence="1" id="KW-0418">Kinase</keyword>
<protein>
    <submittedName>
        <fullName evidence="1">GHMP kinase</fullName>
    </submittedName>
</protein>
<dbReference type="SUPFAM" id="SSF54211">
    <property type="entry name" value="Ribosomal protein S5 domain 2-like"/>
    <property type="match status" value="1"/>
</dbReference>
<organism evidence="1 2">
    <name type="scientific">Ancylomarina euxinus</name>
    <dbReference type="NCBI Taxonomy" id="2283627"/>
    <lineage>
        <taxon>Bacteria</taxon>
        <taxon>Pseudomonadati</taxon>
        <taxon>Bacteroidota</taxon>
        <taxon>Bacteroidia</taxon>
        <taxon>Marinilabiliales</taxon>
        <taxon>Marinifilaceae</taxon>
        <taxon>Ancylomarina</taxon>
    </lineage>
</organism>
<keyword evidence="1" id="KW-0808">Transferase</keyword>
<dbReference type="Proteomes" id="UP000285794">
    <property type="component" value="Unassembled WGS sequence"/>
</dbReference>
<dbReference type="EMBL" id="QQWG01000011">
    <property type="protein sequence ID" value="RRG20690.1"/>
    <property type="molecule type" value="Genomic_DNA"/>
</dbReference>
<proteinExistence type="predicted"/>
<evidence type="ECO:0000313" key="2">
    <source>
        <dbReference type="Proteomes" id="UP000285794"/>
    </source>
</evidence>
<dbReference type="InterPro" id="IPR020568">
    <property type="entry name" value="Ribosomal_Su5_D2-typ_SF"/>
</dbReference>